<evidence type="ECO:0000313" key="10">
    <source>
        <dbReference type="Proteomes" id="UP000054937"/>
    </source>
</evidence>
<dbReference type="InterPro" id="IPR000961">
    <property type="entry name" value="AGC-kinase_C"/>
</dbReference>
<dbReference type="GO" id="GO:0004674">
    <property type="term" value="F:protein serine/threonine kinase activity"/>
    <property type="evidence" value="ECO:0007669"/>
    <property type="project" value="UniProtKB-KW"/>
</dbReference>
<dbReference type="InParanoid" id="A0A0V0R750"/>
<dbReference type="PROSITE" id="PS50011">
    <property type="entry name" value="PROTEIN_KINASE_DOM"/>
    <property type="match status" value="1"/>
</dbReference>
<accession>A0A0V0R750</accession>
<name>A0A0V0R750_PSEPJ</name>
<keyword evidence="2" id="KW-0808">Transferase</keyword>
<dbReference type="Proteomes" id="UP000054937">
    <property type="component" value="Unassembled WGS sequence"/>
</dbReference>
<dbReference type="InterPro" id="IPR000719">
    <property type="entry name" value="Prot_kinase_dom"/>
</dbReference>
<dbReference type="InterPro" id="IPR011009">
    <property type="entry name" value="Kinase-like_dom_sf"/>
</dbReference>
<feature type="compositionally biased region" description="Acidic residues" evidence="6">
    <location>
        <begin position="350"/>
        <end position="359"/>
    </location>
</feature>
<evidence type="ECO:0000256" key="2">
    <source>
        <dbReference type="ARBA" id="ARBA00022679"/>
    </source>
</evidence>
<keyword evidence="10" id="KW-1185">Reference proteome</keyword>
<evidence type="ECO:0000256" key="4">
    <source>
        <dbReference type="ARBA" id="ARBA00022777"/>
    </source>
</evidence>
<keyword evidence="5" id="KW-0067">ATP-binding</keyword>
<proteinExistence type="predicted"/>
<dbReference type="Gene3D" id="3.30.200.20">
    <property type="entry name" value="Phosphorylase Kinase, domain 1"/>
    <property type="match status" value="1"/>
</dbReference>
<dbReference type="SMART" id="SM00133">
    <property type="entry name" value="S_TK_X"/>
    <property type="match status" value="1"/>
</dbReference>
<sequence>MQPERKGTYAKVVLVRKIQDGELYAMKILKKKHIKDNKQAERLFAEKEILIKCDHPFIIKMKWCFQNSEKLYFVLDFVQGGELFNLIVKFQRFSEEVCKFYSAQMVLAIQYMHENGIIYRDLKPENVLIDRQGYIRITDFGLSKKNIRRQNEAFSIAGTPEYLAPEILVKSGHGKAVDYWALGCILYEMYTGDPPFMMQQTDSEMADRQTMFDKIKNQQIQLPKKCSPEFKDLLLGLFDKNPEKRLGIDPQKGDIKNHPWYSKCDWENLLKKQVRAPWVPKIKSADDTNHFDDCITKNDINSIQENSLSLQDQENIPGFTWNHHDMSPGTQSPKNEQVNQGQQELKMEEEFGNDQMDQE</sequence>
<dbReference type="FunFam" id="1.10.510.10:FF:000008">
    <property type="entry name" value="Non-specific serine/threonine protein kinase"/>
    <property type="match status" value="1"/>
</dbReference>
<dbReference type="PROSITE" id="PS00108">
    <property type="entry name" value="PROTEIN_KINASE_ST"/>
    <property type="match status" value="1"/>
</dbReference>
<dbReference type="AlphaFoldDB" id="A0A0V0R750"/>
<evidence type="ECO:0000256" key="1">
    <source>
        <dbReference type="ARBA" id="ARBA00022527"/>
    </source>
</evidence>
<dbReference type="InterPro" id="IPR045270">
    <property type="entry name" value="STKc_AGC"/>
</dbReference>
<dbReference type="PROSITE" id="PS51285">
    <property type="entry name" value="AGC_KINASE_CTER"/>
    <property type="match status" value="1"/>
</dbReference>
<dbReference type="CDD" id="cd05123">
    <property type="entry name" value="STKc_AGC"/>
    <property type="match status" value="1"/>
</dbReference>
<evidence type="ECO:0000256" key="6">
    <source>
        <dbReference type="SAM" id="MobiDB-lite"/>
    </source>
</evidence>
<dbReference type="PANTHER" id="PTHR24351">
    <property type="entry name" value="RIBOSOMAL PROTEIN S6 KINASE"/>
    <property type="match status" value="1"/>
</dbReference>
<protein>
    <submittedName>
        <fullName evidence="9">Protein kinase-like domain</fullName>
    </submittedName>
</protein>
<dbReference type="Pfam" id="PF00069">
    <property type="entry name" value="Pkinase"/>
    <property type="match status" value="1"/>
</dbReference>
<feature type="compositionally biased region" description="Polar residues" evidence="6">
    <location>
        <begin position="328"/>
        <end position="343"/>
    </location>
</feature>
<dbReference type="SMART" id="SM00220">
    <property type="entry name" value="S_TKc"/>
    <property type="match status" value="1"/>
</dbReference>
<evidence type="ECO:0000256" key="5">
    <source>
        <dbReference type="ARBA" id="ARBA00022840"/>
    </source>
</evidence>
<dbReference type="GO" id="GO:0005524">
    <property type="term" value="F:ATP binding"/>
    <property type="evidence" value="ECO:0007669"/>
    <property type="project" value="UniProtKB-KW"/>
</dbReference>
<feature type="domain" description="AGC-kinase C-terminal" evidence="8">
    <location>
        <begin position="262"/>
        <end position="331"/>
    </location>
</feature>
<dbReference type="SUPFAM" id="SSF56112">
    <property type="entry name" value="Protein kinase-like (PK-like)"/>
    <property type="match status" value="1"/>
</dbReference>
<feature type="region of interest" description="Disordered" evidence="6">
    <location>
        <begin position="315"/>
        <end position="359"/>
    </location>
</feature>
<keyword evidence="3" id="KW-0547">Nucleotide-binding</keyword>
<dbReference type="OrthoDB" id="63267at2759"/>
<evidence type="ECO:0000259" key="7">
    <source>
        <dbReference type="PROSITE" id="PS50011"/>
    </source>
</evidence>
<evidence type="ECO:0000313" key="9">
    <source>
        <dbReference type="EMBL" id="KRX10306.1"/>
    </source>
</evidence>
<reference evidence="9 10" key="1">
    <citation type="journal article" date="2015" name="Sci. Rep.">
        <title>Genome of the facultative scuticociliatosis pathogen Pseudocohnilembus persalinus provides insight into its virulence through horizontal gene transfer.</title>
        <authorList>
            <person name="Xiong J."/>
            <person name="Wang G."/>
            <person name="Cheng J."/>
            <person name="Tian M."/>
            <person name="Pan X."/>
            <person name="Warren A."/>
            <person name="Jiang C."/>
            <person name="Yuan D."/>
            <person name="Miao W."/>
        </authorList>
    </citation>
    <scope>NUCLEOTIDE SEQUENCE [LARGE SCALE GENOMIC DNA]</scope>
    <source>
        <strain evidence="9">36N120E</strain>
    </source>
</reference>
<dbReference type="InterPro" id="IPR008271">
    <property type="entry name" value="Ser/Thr_kinase_AS"/>
</dbReference>
<dbReference type="OMA" id="WWTLGCI"/>
<organism evidence="9 10">
    <name type="scientific">Pseudocohnilembus persalinus</name>
    <name type="common">Ciliate</name>
    <dbReference type="NCBI Taxonomy" id="266149"/>
    <lineage>
        <taxon>Eukaryota</taxon>
        <taxon>Sar</taxon>
        <taxon>Alveolata</taxon>
        <taxon>Ciliophora</taxon>
        <taxon>Intramacronucleata</taxon>
        <taxon>Oligohymenophorea</taxon>
        <taxon>Scuticociliatia</taxon>
        <taxon>Philasterida</taxon>
        <taxon>Pseudocohnilembidae</taxon>
        <taxon>Pseudocohnilembus</taxon>
    </lineage>
</organism>
<comment type="caution">
    <text evidence="9">The sequence shown here is derived from an EMBL/GenBank/DDBJ whole genome shotgun (WGS) entry which is preliminary data.</text>
</comment>
<evidence type="ECO:0000259" key="8">
    <source>
        <dbReference type="PROSITE" id="PS51285"/>
    </source>
</evidence>
<gene>
    <name evidence="9" type="ORF">PPERSA_09690</name>
</gene>
<feature type="domain" description="Protein kinase" evidence="7">
    <location>
        <begin position="1"/>
        <end position="261"/>
    </location>
</feature>
<keyword evidence="1" id="KW-0723">Serine/threonine-protein kinase</keyword>
<keyword evidence="4 9" id="KW-0418">Kinase</keyword>
<dbReference type="Gene3D" id="1.10.510.10">
    <property type="entry name" value="Transferase(Phosphotransferase) domain 1"/>
    <property type="match status" value="1"/>
</dbReference>
<dbReference type="EMBL" id="LDAU01000032">
    <property type="protein sequence ID" value="KRX10306.1"/>
    <property type="molecule type" value="Genomic_DNA"/>
</dbReference>
<evidence type="ECO:0000256" key="3">
    <source>
        <dbReference type="ARBA" id="ARBA00022741"/>
    </source>
</evidence>